<reference evidence="3" key="1">
    <citation type="submission" date="2022-08" db="EMBL/GenBank/DDBJ databases">
        <authorList>
            <person name="Gutierrez-Valencia J."/>
        </authorList>
    </citation>
    <scope>NUCLEOTIDE SEQUENCE</scope>
</reference>
<feature type="compositionally biased region" description="Basic residues" evidence="1">
    <location>
        <begin position="88"/>
        <end position="104"/>
    </location>
</feature>
<dbReference type="EMBL" id="CAMGYJ010000008">
    <property type="protein sequence ID" value="CAI0464022.1"/>
    <property type="molecule type" value="Genomic_DNA"/>
</dbReference>
<evidence type="ECO:0000256" key="2">
    <source>
        <dbReference type="SAM" id="SignalP"/>
    </source>
</evidence>
<dbReference type="Pfam" id="PF10344">
    <property type="entry name" value="Hobbit"/>
    <property type="match status" value="1"/>
</dbReference>
<comment type="caution">
    <text evidence="3">The sequence shown here is derived from an EMBL/GenBank/DDBJ whole genome shotgun (WGS) entry which is preliminary data.</text>
</comment>
<proteinExistence type="predicted"/>
<dbReference type="PANTHER" id="PTHR15678:SF6">
    <property type="entry name" value="BRIDGE-LIKE LIPID TRANSFER PROTEIN FAMILY MEMBER 2"/>
    <property type="match status" value="1"/>
</dbReference>
<keyword evidence="2" id="KW-0732">Signal</keyword>
<feature type="signal peptide" evidence="2">
    <location>
        <begin position="1"/>
        <end position="16"/>
    </location>
</feature>
<sequence length="374" mass="41365">FASRLVTLILSRVVGASVGFRVGGWKCLRDVVVKLKKGSVESVSVGEISVGIRQSLVKLGVAFISKDPKLQLLISDLEIVLRPSSKGTSKKTRTRSGRSHKTQGRGKWMVLANVAKFLSVSVTDLVVKTPKARVEVKDLRLGISKDGSSNPNLFIKLHILPIFVHMGEQRLSCDQPMSSNIRESTSGESSCDSMERSSAPFNCDEFFLSVEFGHDREKGIVIQNVDIRSGEVSLNLNEELLSKKKSSSSSNADKDKGSVPDSVVTKDQEKKNSAIVAVSKYTSMIPEKICFTLPKLDVRFLHQEHNLLLENNIMGFKFKCLKSPSSEDVESTRLDIQMDFSEMHLLREAGISVVEILKVDLVTFFYVPKEASLS</sequence>
<feature type="region of interest" description="Disordered" evidence="1">
    <location>
        <begin position="85"/>
        <end position="104"/>
    </location>
</feature>
<organism evidence="3 4">
    <name type="scientific">Linum tenue</name>
    <dbReference type="NCBI Taxonomy" id="586396"/>
    <lineage>
        <taxon>Eukaryota</taxon>
        <taxon>Viridiplantae</taxon>
        <taxon>Streptophyta</taxon>
        <taxon>Embryophyta</taxon>
        <taxon>Tracheophyta</taxon>
        <taxon>Spermatophyta</taxon>
        <taxon>Magnoliopsida</taxon>
        <taxon>eudicotyledons</taxon>
        <taxon>Gunneridae</taxon>
        <taxon>Pentapetalae</taxon>
        <taxon>rosids</taxon>
        <taxon>fabids</taxon>
        <taxon>Malpighiales</taxon>
        <taxon>Linaceae</taxon>
        <taxon>Linum</taxon>
    </lineage>
</organism>
<feature type="non-terminal residue" evidence="3">
    <location>
        <position position="1"/>
    </location>
</feature>
<gene>
    <name evidence="3" type="ORF">LITE_LOCUS36003</name>
</gene>
<feature type="chain" id="PRO_5043886053" evidence="2">
    <location>
        <begin position="17"/>
        <end position="374"/>
    </location>
</feature>
<accession>A0AAV0P0D2</accession>
<feature type="region of interest" description="Disordered" evidence="1">
    <location>
        <begin position="244"/>
        <end position="266"/>
    </location>
</feature>
<dbReference type="InterPro" id="IPR045167">
    <property type="entry name" value="Hobbit"/>
</dbReference>
<keyword evidence="4" id="KW-1185">Reference proteome</keyword>
<feature type="compositionally biased region" description="Basic and acidic residues" evidence="1">
    <location>
        <begin position="252"/>
        <end position="266"/>
    </location>
</feature>
<dbReference type="PANTHER" id="PTHR15678">
    <property type="entry name" value="ANTIGEN MLAA-22-RELATED"/>
    <property type="match status" value="1"/>
</dbReference>
<evidence type="ECO:0000313" key="4">
    <source>
        <dbReference type="Proteomes" id="UP001154282"/>
    </source>
</evidence>
<dbReference type="Proteomes" id="UP001154282">
    <property type="component" value="Unassembled WGS sequence"/>
</dbReference>
<evidence type="ECO:0000313" key="3">
    <source>
        <dbReference type="EMBL" id="CAI0464022.1"/>
    </source>
</evidence>
<name>A0AAV0P0D2_9ROSI</name>
<evidence type="ECO:0000256" key="1">
    <source>
        <dbReference type="SAM" id="MobiDB-lite"/>
    </source>
</evidence>
<dbReference type="AlphaFoldDB" id="A0AAV0P0D2"/>
<protein>
    <submittedName>
        <fullName evidence="3">Uncharacterized protein</fullName>
    </submittedName>
</protein>